<organism evidence="10 11">
    <name type="scientific">Dimorphilus gyrociliatus</name>
    <dbReference type="NCBI Taxonomy" id="2664684"/>
    <lineage>
        <taxon>Eukaryota</taxon>
        <taxon>Metazoa</taxon>
        <taxon>Spiralia</taxon>
        <taxon>Lophotrochozoa</taxon>
        <taxon>Annelida</taxon>
        <taxon>Polychaeta</taxon>
        <taxon>Polychaeta incertae sedis</taxon>
        <taxon>Dinophilidae</taxon>
        <taxon>Dimorphilus</taxon>
    </lineage>
</organism>
<evidence type="ECO:0000256" key="3">
    <source>
        <dbReference type="ARBA" id="ARBA00022692"/>
    </source>
</evidence>
<evidence type="ECO:0000256" key="2">
    <source>
        <dbReference type="ARBA" id="ARBA00009665"/>
    </source>
</evidence>
<dbReference type="InterPro" id="IPR004342">
    <property type="entry name" value="EXS_C"/>
</dbReference>
<dbReference type="CDD" id="cd14477">
    <property type="entry name" value="SPX_XPR1_like"/>
    <property type="match status" value="1"/>
</dbReference>
<comment type="similarity">
    <text evidence="2">Belongs to the SYG1 (TC 2.A.94) family.</text>
</comment>
<proteinExistence type="inferred from homology"/>
<evidence type="ECO:0000256" key="1">
    <source>
        <dbReference type="ARBA" id="ARBA00004141"/>
    </source>
</evidence>
<dbReference type="AlphaFoldDB" id="A0A7I8W081"/>
<dbReference type="GO" id="GO:0000822">
    <property type="term" value="F:inositol hexakisphosphate binding"/>
    <property type="evidence" value="ECO:0007669"/>
    <property type="project" value="TreeGrafter"/>
</dbReference>
<dbReference type="PROSITE" id="PS51380">
    <property type="entry name" value="EXS"/>
    <property type="match status" value="1"/>
</dbReference>
<name>A0A7I8W081_9ANNE</name>
<feature type="transmembrane region" description="Helical" evidence="7">
    <location>
        <begin position="232"/>
        <end position="253"/>
    </location>
</feature>
<dbReference type="OrthoDB" id="9970435at2759"/>
<dbReference type="GO" id="GO:0005794">
    <property type="term" value="C:Golgi apparatus"/>
    <property type="evidence" value="ECO:0007669"/>
    <property type="project" value="TreeGrafter"/>
</dbReference>
<keyword evidence="5 7" id="KW-0472">Membrane</keyword>
<sequence>MKFAEHLSAHITPEWRKQYIQYETMKEMIYNAVEEAPSAEATDQELISRYFAKVEENFFQYSDKELLKINTFFSEKLAEASRKFATLKSELTIRTNEQIESPTIRKRRNSTLRPLVKQPPSARKIHDLKLAFSEFYLSLILLQNYQTLNFTGFRKILKKFDKELQTSSGAKWRIANVETAPFYTTKQVDQLIKETESVFTTQLEGGNRQKAMKRLRVPPLGQEQNPWTTFRVGLFAGSFIVMVITVVIAANFVDSKSLAHSWVPALHIYRGTFLIILCCFLLGLNTYGWRSSGVNHVLIFELDPRHHLNHQQLLEVSCFFSVIWSISVLCFLFSHYILLPMFVAPLALVTVCLLLILNPFRVFYYKARFWLLKVLFRIVTAPFHHVGFADFWLADQLNSLNGVLLDFEYMICFYTAQVDWLGKEIVDDNSVCGTISYGVRPIVACLPAWFRFAQCLRRYRDTRLIFPHIINAGKYSTTFFVVLFDTLNKAYKTNHAKEYNAFFYLFIIAKVISTCYTLTWDIKMDWGLLDSNAGENKYLREEVVYASKYYYYFAIIEDGLLRFKWVLAVILIGQNFVHKEIVASIMASLEVFRRFIWNFFRLENEHLNNCGQFRAVRDISIAPIDADDQAQLESMMDEEDGVTNRHRGDTRRLITNRIGIQALQWKLRDYQRSSKKETKILVDKDDDDDEDDD</sequence>
<keyword evidence="4 7" id="KW-1133">Transmembrane helix</keyword>
<feature type="domain" description="EXS" evidence="8">
    <location>
        <begin position="431"/>
        <end position="634"/>
    </location>
</feature>
<feature type="transmembrane region" description="Helical" evidence="7">
    <location>
        <begin position="265"/>
        <end position="284"/>
    </location>
</feature>
<comment type="caution">
    <text evidence="10">The sequence shown here is derived from an EMBL/GenBank/DDBJ whole genome shotgun (WGS) entry which is preliminary data.</text>
</comment>
<dbReference type="GO" id="GO:0016036">
    <property type="term" value="P:cellular response to phosphate starvation"/>
    <property type="evidence" value="ECO:0007669"/>
    <property type="project" value="TreeGrafter"/>
</dbReference>
<feature type="domain" description="SPX" evidence="9">
    <location>
        <begin position="1"/>
        <end position="174"/>
    </location>
</feature>
<keyword evidence="11" id="KW-1185">Reference proteome</keyword>
<dbReference type="InterPro" id="IPR004331">
    <property type="entry name" value="SPX_dom"/>
</dbReference>
<feature type="compositionally biased region" description="Basic and acidic residues" evidence="6">
    <location>
        <begin position="672"/>
        <end position="683"/>
    </location>
</feature>
<evidence type="ECO:0000256" key="5">
    <source>
        <dbReference type="ARBA" id="ARBA00023136"/>
    </source>
</evidence>
<dbReference type="PROSITE" id="PS51382">
    <property type="entry name" value="SPX"/>
    <property type="match status" value="1"/>
</dbReference>
<dbReference type="GO" id="GO:0005886">
    <property type="term" value="C:plasma membrane"/>
    <property type="evidence" value="ECO:0007669"/>
    <property type="project" value="TreeGrafter"/>
</dbReference>
<dbReference type="Pfam" id="PF03124">
    <property type="entry name" value="EXS"/>
    <property type="match status" value="1"/>
</dbReference>
<comment type="subcellular location">
    <subcellularLocation>
        <location evidence="1">Membrane</location>
        <topology evidence="1">Multi-pass membrane protein</topology>
    </subcellularLocation>
</comment>
<gene>
    <name evidence="10" type="ORF">DGYR_LOCUS9839</name>
</gene>
<feature type="transmembrane region" description="Helical" evidence="7">
    <location>
        <begin position="313"/>
        <end position="336"/>
    </location>
</feature>
<reference evidence="10 11" key="1">
    <citation type="submission" date="2020-08" db="EMBL/GenBank/DDBJ databases">
        <authorList>
            <person name="Hejnol A."/>
        </authorList>
    </citation>
    <scope>NUCLEOTIDE SEQUENCE [LARGE SCALE GENOMIC DNA]</scope>
</reference>
<evidence type="ECO:0000256" key="7">
    <source>
        <dbReference type="SAM" id="Phobius"/>
    </source>
</evidence>
<evidence type="ECO:0000259" key="9">
    <source>
        <dbReference type="PROSITE" id="PS51382"/>
    </source>
</evidence>
<dbReference type="Proteomes" id="UP000549394">
    <property type="component" value="Unassembled WGS sequence"/>
</dbReference>
<evidence type="ECO:0000256" key="4">
    <source>
        <dbReference type="ARBA" id="ARBA00022989"/>
    </source>
</evidence>
<feature type="compositionally biased region" description="Acidic residues" evidence="6">
    <location>
        <begin position="684"/>
        <end position="693"/>
    </location>
</feature>
<evidence type="ECO:0000313" key="10">
    <source>
        <dbReference type="EMBL" id="CAD5121961.1"/>
    </source>
</evidence>
<feature type="region of interest" description="Disordered" evidence="6">
    <location>
        <begin position="672"/>
        <end position="693"/>
    </location>
</feature>
<dbReference type="EMBL" id="CAJFCJ010000015">
    <property type="protein sequence ID" value="CAD5121961.1"/>
    <property type="molecule type" value="Genomic_DNA"/>
</dbReference>
<dbReference type="GO" id="GO:0006817">
    <property type="term" value="P:phosphate ion transport"/>
    <property type="evidence" value="ECO:0007669"/>
    <property type="project" value="TreeGrafter"/>
</dbReference>
<dbReference type="Pfam" id="PF03105">
    <property type="entry name" value="SPX"/>
    <property type="match status" value="2"/>
</dbReference>
<protein>
    <submittedName>
        <fullName evidence="10">DgyrCDS10417</fullName>
    </submittedName>
</protein>
<evidence type="ECO:0000256" key="6">
    <source>
        <dbReference type="SAM" id="MobiDB-lite"/>
    </source>
</evidence>
<accession>A0A7I8W081</accession>
<evidence type="ECO:0000259" key="8">
    <source>
        <dbReference type="PROSITE" id="PS51380"/>
    </source>
</evidence>
<dbReference type="PANTHER" id="PTHR10783">
    <property type="entry name" value="XENOTROPIC AND POLYTROPIC RETROVIRUS RECEPTOR 1-RELATED"/>
    <property type="match status" value="1"/>
</dbReference>
<feature type="transmembrane region" description="Helical" evidence="7">
    <location>
        <begin position="342"/>
        <end position="364"/>
    </location>
</feature>
<feature type="transmembrane region" description="Helical" evidence="7">
    <location>
        <begin position="501"/>
        <end position="520"/>
    </location>
</feature>
<keyword evidence="3 7" id="KW-0812">Transmembrane</keyword>
<evidence type="ECO:0000313" key="11">
    <source>
        <dbReference type="Proteomes" id="UP000549394"/>
    </source>
</evidence>
<dbReference type="PANTHER" id="PTHR10783:SF103">
    <property type="entry name" value="SOLUTE CARRIER FAMILY 53 MEMBER 1"/>
    <property type="match status" value="1"/>
</dbReference>